<reference evidence="2 3" key="1">
    <citation type="submission" date="2016-06" db="EMBL/GenBank/DDBJ databases">
        <authorList>
            <person name="Kjaerup R.B."/>
            <person name="Dalgaard T.S."/>
            <person name="Juul-Madsen H.R."/>
        </authorList>
    </citation>
    <scope>NUCLEOTIDE SEQUENCE [LARGE SCALE GENOMIC DNA]</scope>
</reference>
<dbReference type="EMBL" id="LT853699">
    <property type="protein sequence ID" value="SMQ53363.1"/>
    <property type="molecule type" value="Genomic_DNA"/>
</dbReference>
<keyword evidence="3" id="KW-1185">Reference proteome</keyword>
<dbReference type="PANTHER" id="PTHR47129">
    <property type="entry name" value="QUINONE OXIDOREDUCTASE 2"/>
    <property type="match status" value="1"/>
</dbReference>
<dbReference type="Pfam" id="PF13460">
    <property type="entry name" value="NAD_binding_10"/>
    <property type="match status" value="1"/>
</dbReference>
<proteinExistence type="predicted"/>
<sequence>MPTQQKTLILLTGTTGGLGAKVLSFLLTKHSLPPSSIIATSRSESNRQRYESQGLQFRPADFKNLSALKSAFQNVENVLFVSSPERDTALRNAEHANVVEAAKAAGVGKVWYVSLAFGGFGDESKVGFQQAHYETEKLLVDSGLNFVSLRAGIYIDAFPLYLNWYPSSTEVLLLELKPSVAKGEIAFTSRDDLAEGIAALLAKGLEAYPSIVPKTEKNIVLLTAGSTVSLIDVVDAINGVRGTATPVKYLPPKKWIEASAKEDVGGKGLAWFEARLVVLQGFVNGDAALVDHTLEKLLGRKPETGVQAVERLLKEDAEFTWHQNHAR</sequence>
<dbReference type="PANTHER" id="PTHR47129:SF1">
    <property type="entry name" value="NMRA-LIKE DOMAIN-CONTAINING PROTEIN"/>
    <property type="match status" value="1"/>
</dbReference>
<protein>
    <recommendedName>
        <fullName evidence="1">NAD(P)-binding domain-containing protein</fullName>
    </recommendedName>
</protein>
<dbReference type="Gene3D" id="3.40.50.720">
    <property type="entry name" value="NAD(P)-binding Rossmann-like Domain"/>
    <property type="match status" value="1"/>
</dbReference>
<dbReference type="STRING" id="1276538.A0A1X7S100"/>
<evidence type="ECO:0000313" key="2">
    <source>
        <dbReference type="EMBL" id="SMQ53363.1"/>
    </source>
</evidence>
<dbReference type="SUPFAM" id="SSF51735">
    <property type="entry name" value="NAD(P)-binding Rossmann-fold domains"/>
    <property type="match status" value="1"/>
</dbReference>
<dbReference type="InterPro" id="IPR052718">
    <property type="entry name" value="NmrA-type_oxidoreductase"/>
</dbReference>
<dbReference type="Gene3D" id="3.90.25.10">
    <property type="entry name" value="UDP-galactose 4-epimerase, domain 1"/>
    <property type="match status" value="1"/>
</dbReference>
<feature type="domain" description="NAD(P)-binding" evidence="1">
    <location>
        <begin position="13"/>
        <end position="202"/>
    </location>
</feature>
<organism evidence="2 3">
    <name type="scientific">Zymoseptoria tritici (strain ST99CH_3D7)</name>
    <dbReference type="NCBI Taxonomy" id="1276538"/>
    <lineage>
        <taxon>Eukaryota</taxon>
        <taxon>Fungi</taxon>
        <taxon>Dikarya</taxon>
        <taxon>Ascomycota</taxon>
        <taxon>Pezizomycotina</taxon>
        <taxon>Dothideomycetes</taxon>
        <taxon>Dothideomycetidae</taxon>
        <taxon>Mycosphaerellales</taxon>
        <taxon>Mycosphaerellaceae</taxon>
        <taxon>Zymoseptoria</taxon>
    </lineage>
</organism>
<dbReference type="Proteomes" id="UP000215127">
    <property type="component" value="Chromosome 8"/>
</dbReference>
<gene>
    <name evidence="2" type="ORF">ZT3D7_G8516</name>
</gene>
<evidence type="ECO:0000259" key="1">
    <source>
        <dbReference type="Pfam" id="PF13460"/>
    </source>
</evidence>
<name>A0A1X7S100_ZYMT9</name>
<evidence type="ECO:0000313" key="3">
    <source>
        <dbReference type="Proteomes" id="UP000215127"/>
    </source>
</evidence>
<accession>A0A1X7S100</accession>
<dbReference type="InterPro" id="IPR016040">
    <property type="entry name" value="NAD(P)-bd_dom"/>
</dbReference>
<dbReference type="AlphaFoldDB" id="A0A1X7S100"/>
<dbReference type="InterPro" id="IPR036291">
    <property type="entry name" value="NAD(P)-bd_dom_sf"/>
</dbReference>